<keyword evidence="2" id="KW-0732">Signal</keyword>
<dbReference type="SUPFAM" id="SSF88713">
    <property type="entry name" value="Glycoside hydrolase/deacetylase"/>
    <property type="match status" value="1"/>
</dbReference>
<sequence length="318" mass="35270">MRSLNAVFSPGGRHGRLSTLIFHRVLAQPDPLFPEEPDARRFDELMSWVGASFNVVPLDQALTQLRAGTLPPRALAITFDDGYADNCEIAMPILRRHGMNATFFVATEFLDGGRMWNDTIIEAIRRTAAQALNLSDLGLGTHDLSSVTKRRQAIDRLLPAIKYLALDQRCAMVDVLEQRCAVALPNDLMMTSGQVCELRDGGMSIGGHTCSHPILARLDERAARDEIVENKSRLERMLGQAIELFAYPNGKPGADYLARDVGLVREAGYRFAVSTSAGVARQDCDPFQIPRFTPWDRTQFRFGIRMARNMFSASSVAA</sequence>
<organism evidence="4 5">
    <name type="scientific">Parazoarcus communis</name>
    <dbReference type="NCBI Taxonomy" id="41977"/>
    <lineage>
        <taxon>Bacteria</taxon>
        <taxon>Pseudomonadati</taxon>
        <taxon>Pseudomonadota</taxon>
        <taxon>Betaproteobacteria</taxon>
        <taxon>Rhodocyclales</taxon>
        <taxon>Zoogloeaceae</taxon>
        <taxon>Parazoarcus</taxon>
    </lineage>
</organism>
<dbReference type="GO" id="GO:0005975">
    <property type="term" value="P:carbohydrate metabolic process"/>
    <property type="evidence" value="ECO:0007669"/>
    <property type="project" value="InterPro"/>
</dbReference>
<keyword evidence="5" id="KW-1185">Reference proteome</keyword>
<name>A0A2U8GZE5_9RHOO</name>
<dbReference type="CDD" id="cd10918">
    <property type="entry name" value="CE4_NodB_like_5s_6s"/>
    <property type="match status" value="1"/>
</dbReference>
<reference evidence="4 5" key="1">
    <citation type="submission" date="2017-06" db="EMBL/GenBank/DDBJ databases">
        <title>Azoarcus.</title>
        <authorList>
            <person name="Woo J.-H."/>
            <person name="Kim H.-S."/>
        </authorList>
    </citation>
    <scope>NUCLEOTIDE SEQUENCE [LARGE SCALE GENOMIC DNA]</scope>
    <source>
        <strain evidence="4 5">TSPY31</strain>
    </source>
</reference>
<feature type="domain" description="NodB homology" evidence="3">
    <location>
        <begin position="73"/>
        <end position="318"/>
    </location>
</feature>
<dbReference type="GO" id="GO:0005576">
    <property type="term" value="C:extracellular region"/>
    <property type="evidence" value="ECO:0007669"/>
    <property type="project" value="UniProtKB-SubCell"/>
</dbReference>
<dbReference type="Pfam" id="PF01522">
    <property type="entry name" value="Polysacc_deac_1"/>
    <property type="match status" value="2"/>
</dbReference>
<dbReference type="KEGG" id="acom:CEW83_18805"/>
<dbReference type="GO" id="GO:0016810">
    <property type="term" value="F:hydrolase activity, acting on carbon-nitrogen (but not peptide) bonds"/>
    <property type="evidence" value="ECO:0007669"/>
    <property type="project" value="InterPro"/>
</dbReference>
<dbReference type="PANTHER" id="PTHR34216:SF3">
    <property type="entry name" value="POLY-BETA-1,6-N-ACETYL-D-GLUCOSAMINE N-DEACETYLASE"/>
    <property type="match status" value="1"/>
</dbReference>
<comment type="subcellular location">
    <subcellularLocation>
        <location evidence="1">Secreted</location>
    </subcellularLocation>
</comment>
<dbReference type="Gene3D" id="3.20.20.370">
    <property type="entry name" value="Glycoside hydrolase/deacetylase"/>
    <property type="match status" value="1"/>
</dbReference>
<dbReference type="Proteomes" id="UP000244930">
    <property type="component" value="Chromosome"/>
</dbReference>
<evidence type="ECO:0000256" key="2">
    <source>
        <dbReference type="ARBA" id="ARBA00022729"/>
    </source>
</evidence>
<accession>A0A2U8GZE5</accession>
<dbReference type="AlphaFoldDB" id="A0A2U8GZE5"/>
<evidence type="ECO:0000313" key="4">
    <source>
        <dbReference type="EMBL" id="AWI77825.1"/>
    </source>
</evidence>
<dbReference type="InterPro" id="IPR002509">
    <property type="entry name" value="NODB_dom"/>
</dbReference>
<dbReference type="PANTHER" id="PTHR34216">
    <property type="match status" value="1"/>
</dbReference>
<evidence type="ECO:0000259" key="3">
    <source>
        <dbReference type="PROSITE" id="PS51677"/>
    </source>
</evidence>
<evidence type="ECO:0000256" key="1">
    <source>
        <dbReference type="ARBA" id="ARBA00004613"/>
    </source>
</evidence>
<dbReference type="EMBL" id="CP022187">
    <property type="protein sequence ID" value="AWI77825.1"/>
    <property type="molecule type" value="Genomic_DNA"/>
</dbReference>
<gene>
    <name evidence="4" type="ORF">CEW83_18805</name>
</gene>
<proteinExistence type="predicted"/>
<dbReference type="PROSITE" id="PS51677">
    <property type="entry name" value="NODB"/>
    <property type="match status" value="1"/>
</dbReference>
<evidence type="ECO:0000313" key="5">
    <source>
        <dbReference type="Proteomes" id="UP000244930"/>
    </source>
</evidence>
<protein>
    <submittedName>
        <fullName evidence="4">Carbohydrate esterase family protein</fullName>
    </submittedName>
</protein>
<dbReference type="InterPro" id="IPR051398">
    <property type="entry name" value="Polysacch_Deacetylase"/>
</dbReference>
<dbReference type="InterPro" id="IPR011330">
    <property type="entry name" value="Glyco_hydro/deAcase_b/a-brl"/>
</dbReference>